<organism evidence="2 3">
    <name type="scientific">Jeotgalibacillus terrae</name>
    <dbReference type="NCBI Taxonomy" id="587735"/>
    <lineage>
        <taxon>Bacteria</taxon>
        <taxon>Bacillati</taxon>
        <taxon>Bacillota</taxon>
        <taxon>Bacilli</taxon>
        <taxon>Bacillales</taxon>
        <taxon>Caryophanaceae</taxon>
        <taxon>Jeotgalibacillus</taxon>
    </lineage>
</organism>
<evidence type="ECO:0000259" key="1">
    <source>
        <dbReference type="Pfam" id="PF23843"/>
    </source>
</evidence>
<dbReference type="EMBL" id="JBHUPG010000009">
    <property type="protein sequence ID" value="MFD2911419.1"/>
    <property type="molecule type" value="Genomic_DNA"/>
</dbReference>
<keyword evidence="3" id="KW-1185">Reference proteome</keyword>
<feature type="domain" description="DUF7210" evidence="1">
    <location>
        <begin position="10"/>
        <end position="41"/>
    </location>
</feature>
<gene>
    <name evidence="2" type="ORF">ACFS5P_05990</name>
</gene>
<sequence>MSVKVNENETVRHNGKTYVQGDTITDIDEKDAERLIQLKVAAADGEFKLNLGEPDPPNDFDQSSFDGIEYAELKAAAKDAGLEFAGNISHAKLIDLVLESDKTEGVLSQFDDEDEDNE</sequence>
<dbReference type="InterPro" id="IPR055634">
    <property type="entry name" value="DUF7210"/>
</dbReference>
<name>A0ABW5ZEL8_9BACL</name>
<dbReference type="Pfam" id="PF23843">
    <property type="entry name" value="DUF7210"/>
    <property type="match status" value="1"/>
</dbReference>
<reference evidence="3" key="1">
    <citation type="journal article" date="2019" name="Int. J. Syst. Evol. Microbiol.">
        <title>The Global Catalogue of Microorganisms (GCM) 10K type strain sequencing project: providing services to taxonomists for standard genome sequencing and annotation.</title>
        <authorList>
            <consortium name="The Broad Institute Genomics Platform"/>
            <consortium name="The Broad Institute Genome Sequencing Center for Infectious Disease"/>
            <person name="Wu L."/>
            <person name="Ma J."/>
        </authorList>
    </citation>
    <scope>NUCLEOTIDE SEQUENCE [LARGE SCALE GENOMIC DNA]</scope>
    <source>
        <strain evidence="3">KCTC 13528</strain>
    </source>
</reference>
<dbReference type="RefSeq" id="WP_204730068.1">
    <property type="nucleotide sequence ID" value="NZ_JAFBDK010000013.1"/>
</dbReference>
<comment type="caution">
    <text evidence="2">The sequence shown here is derived from an EMBL/GenBank/DDBJ whole genome shotgun (WGS) entry which is preliminary data.</text>
</comment>
<dbReference type="Proteomes" id="UP001597561">
    <property type="component" value="Unassembled WGS sequence"/>
</dbReference>
<protein>
    <recommendedName>
        <fullName evidence="1">DUF7210 domain-containing protein</fullName>
    </recommendedName>
</protein>
<accession>A0ABW5ZEL8</accession>
<proteinExistence type="predicted"/>
<evidence type="ECO:0000313" key="2">
    <source>
        <dbReference type="EMBL" id="MFD2911419.1"/>
    </source>
</evidence>
<evidence type="ECO:0000313" key="3">
    <source>
        <dbReference type="Proteomes" id="UP001597561"/>
    </source>
</evidence>